<dbReference type="EMBL" id="ASHM01113367">
    <property type="protein sequence ID" value="PNX70428.1"/>
    <property type="molecule type" value="Genomic_DNA"/>
</dbReference>
<reference evidence="1 2" key="1">
    <citation type="journal article" date="2014" name="Am. J. Bot.">
        <title>Genome assembly and annotation for red clover (Trifolium pratense; Fabaceae).</title>
        <authorList>
            <person name="Istvanek J."/>
            <person name="Jaros M."/>
            <person name="Krenek A."/>
            <person name="Repkova J."/>
        </authorList>
    </citation>
    <scope>NUCLEOTIDE SEQUENCE [LARGE SCALE GENOMIC DNA]</scope>
    <source>
        <strain evidence="2">cv. Tatra</strain>
        <tissue evidence="1">Young leaves</tissue>
    </source>
</reference>
<dbReference type="AlphaFoldDB" id="A0A2K3KVY1"/>
<gene>
    <name evidence="1" type="ORF">L195_g057383</name>
</gene>
<comment type="caution">
    <text evidence="1">The sequence shown here is derived from an EMBL/GenBank/DDBJ whole genome shotgun (WGS) entry which is preliminary data.</text>
</comment>
<dbReference type="ExpressionAtlas" id="A0A2K3KVY1">
    <property type="expression patterns" value="baseline"/>
</dbReference>
<organism evidence="1 2">
    <name type="scientific">Trifolium pratense</name>
    <name type="common">Red clover</name>
    <dbReference type="NCBI Taxonomy" id="57577"/>
    <lineage>
        <taxon>Eukaryota</taxon>
        <taxon>Viridiplantae</taxon>
        <taxon>Streptophyta</taxon>
        <taxon>Embryophyta</taxon>
        <taxon>Tracheophyta</taxon>
        <taxon>Spermatophyta</taxon>
        <taxon>Magnoliopsida</taxon>
        <taxon>eudicotyledons</taxon>
        <taxon>Gunneridae</taxon>
        <taxon>Pentapetalae</taxon>
        <taxon>rosids</taxon>
        <taxon>fabids</taxon>
        <taxon>Fabales</taxon>
        <taxon>Fabaceae</taxon>
        <taxon>Papilionoideae</taxon>
        <taxon>50 kb inversion clade</taxon>
        <taxon>NPAAA clade</taxon>
        <taxon>Hologalegina</taxon>
        <taxon>IRL clade</taxon>
        <taxon>Trifolieae</taxon>
        <taxon>Trifolium</taxon>
    </lineage>
</organism>
<reference evidence="1 2" key="2">
    <citation type="journal article" date="2017" name="Front. Plant Sci.">
        <title>Gene Classification and Mining of Molecular Markers Useful in Red Clover (Trifolium pratense) Breeding.</title>
        <authorList>
            <person name="Istvanek J."/>
            <person name="Dluhosova J."/>
            <person name="Dluhos P."/>
            <person name="Patkova L."/>
            <person name="Nedelnik J."/>
            <person name="Repkova J."/>
        </authorList>
    </citation>
    <scope>NUCLEOTIDE SEQUENCE [LARGE SCALE GENOMIC DNA]</scope>
    <source>
        <strain evidence="2">cv. Tatra</strain>
        <tissue evidence="1">Young leaves</tissue>
    </source>
</reference>
<feature type="non-terminal residue" evidence="1">
    <location>
        <position position="52"/>
    </location>
</feature>
<protein>
    <submittedName>
        <fullName evidence="1">Bc10 protein</fullName>
    </submittedName>
</protein>
<proteinExistence type="predicted"/>
<sequence length="52" mass="6265">MKKKMRYTHVLGLVSLQHQFVSQSQVEKPKIAFLFIARNRLPLEMVWDAFFR</sequence>
<name>A0A2K3KVY1_TRIPR</name>
<evidence type="ECO:0000313" key="2">
    <source>
        <dbReference type="Proteomes" id="UP000236291"/>
    </source>
</evidence>
<dbReference type="Proteomes" id="UP000236291">
    <property type="component" value="Unassembled WGS sequence"/>
</dbReference>
<evidence type="ECO:0000313" key="1">
    <source>
        <dbReference type="EMBL" id="PNX70428.1"/>
    </source>
</evidence>
<accession>A0A2K3KVY1</accession>